<evidence type="ECO:0000313" key="2">
    <source>
        <dbReference type="EMBL" id="KAF2847948.1"/>
    </source>
</evidence>
<dbReference type="AlphaFoldDB" id="A0A6A7B0K6"/>
<feature type="region of interest" description="Disordered" evidence="1">
    <location>
        <begin position="159"/>
        <end position="179"/>
    </location>
</feature>
<feature type="region of interest" description="Disordered" evidence="1">
    <location>
        <begin position="1"/>
        <end position="20"/>
    </location>
</feature>
<name>A0A6A7B0K6_9PLEO</name>
<sequence length="179" mass="18393">MDGQGRAGLDQGRARPGQGQGVYRLLQVSRSAGVDGRGIQSTGAEPRHGQVDGWSSSLERPLLPPPVAPPSGLMMGTLLPALSAPRMGVLCMLLRPAMLLLLLLLPPPPTSRPNGSKGLSGPAAARCPEIAHALPSSSGAGVSLRCPLNRIGVGARSRSSSLAVRAPPAGPCWSHCQRP</sequence>
<feature type="region of interest" description="Disordered" evidence="1">
    <location>
        <begin position="34"/>
        <end position="56"/>
    </location>
</feature>
<evidence type="ECO:0000313" key="3">
    <source>
        <dbReference type="Proteomes" id="UP000799423"/>
    </source>
</evidence>
<reference evidence="2" key="1">
    <citation type="submission" date="2020-01" db="EMBL/GenBank/DDBJ databases">
        <authorList>
            <consortium name="DOE Joint Genome Institute"/>
            <person name="Haridas S."/>
            <person name="Albert R."/>
            <person name="Binder M."/>
            <person name="Bloem J."/>
            <person name="Labutti K."/>
            <person name="Salamov A."/>
            <person name="Andreopoulos B."/>
            <person name="Baker S.E."/>
            <person name="Barry K."/>
            <person name="Bills G."/>
            <person name="Bluhm B.H."/>
            <person name="Cannon C."/>
            <person name="Castanera R."/>
            <person name="Culley D.E."/>
            <person name="Daum C."/>
            <person name="Ezra D."/>
            <person name="Gonzalez J.B."/>
            <person name="Henrissat B."/>
            <person name="Kuo A."/>
            <person name="Liang C."/>
            <person name="Lipzen A."/>
            <person name="Lutzoni F."/>
            <person name="Magnuson J."/>
            <person name="Mondo S."/>
            <person name="Nolan M."/>
            <person name="Ohm R."/>
            <person name="Pangilinan J."/>
            <person name="Park H.-J."/>
            <person name="Ramirez L."/>
            <person name="Alfaro M."/>
            <person name="Sun H."/>
            <person name="Tritt A."/>
            <person name="Yoshinaga Y."/>
            <person name="Zwiers L.-H."/>
            <person name="Turgeon B.G."/>
            <person name="Goodwin S.B."/>
            <person name="Spatafora J.W."/>
            <person name="Crous P.W."/>
            <person name="Grigoriev I.V."/>
        </authorList>
    </citation>
    <scope>NUCLEOTIDE SEQUENCE</scope>
    <source>
        <strain evidence="2">IPT5</strain>
    </source>
</reference>
<dbReference type="Proteomes" id="UP000799423">
    <property type="component" value="Unassembled WGS sequence"/>
</dbReference>
<gene>
    <name evidence="2" type="ORF">T440DRAFT_179401</name>
</gene>
<organism evidence="2 3">
    <name type="scientific">Plenodomus tracheiphilus IPT5</name>
    <dbReference type="NCBI Taxonomy" id="1408161"/>
    <lineage>
        <taxon>Eukaryota</taxon>
        <taxon>Fungi</taxon>
        <taxon>Dikarya</taxon>
        <taxon>Ascomycota</taxon>
        <taxon>Pezizomycotina</taxon>
        <taxon>Dothideomycetes</taxon>
        <taxon>Pleosporomycetidae</taxon>
        <taxon>Pleosporales</taxon>
        <taxon>Pleosporineae</taxon>
        <taxon>Leptosphaeriaceae</taxon>
        <taxon>Plenodomus</taxon>
    </lineage>
</organism>
<dbReference type="EMBL" id="MU006321">
    <property type="protein sequence ID" value="KAF2847948.1"/>
    <property type="molecule type" value="Genomic_DNA"/>
</dbReference>
<accession>A0A6A7B0K6</accession>
<keyword evidence="3" id="KW-1185">Reference proteome</keyword>
<evidence type="ECO:0000256" key="1">
    <source>
        <dbReference type="SAM" id="MobiDB-lite"/>
    </source>
</evidence>
<protein>
    <submittedName>
        <fullName evidence="2">Uncharacterized protein</fullName>
    </submittedName>
</protein>
<proteinExistence type="predicted"/>